<comment type="similarity">
    <text evidence="2">Belongs to the ADIPOR family.</text>
</comment>
<dbReference type="EMBL" id="PTQR01000012">
    <property type="protein sequence ID" value="TKX26592.1"/>
    <property type="molecule type" value="Genomic_DNA"/>
</dbReference>
<dbReference type="GO" id="GO:0038023">
    <property type="term" value="F:signaling receptor activity"/>
    <property type="evidence" value="ECO:0007669"/>
    <property type="project" value="TreeGrafter"/>
</dbReference>
<feature type="transmembrane region" description="Helical" evidence="7">
    <location>
        <begin position="190"/>
        <end position="207"/>
    </location>
</feature>
<dbReference type="Pfam" id="PF03006">
    <property type="entry name" value="HlyIII"/>
    <property type="match status" value="1"/>
</dbReference>
<dbReference type="GO" id="GO:0016020">
    <property type="term" value="C:membrane"/>
    <property type="evidence" value="ECO:0007669"/>
    <property type="project" value="UniProtKB-SubCell"/>
</dbReference>
<dbReference type="GO" id="GO:0046872">
    <property type="term" value="F:metal ion binding"/>
    <property type="evidence" value="ECO:0007669"/>
    <property type="project" value="UniProtKB-KW"/>
</dbReference>
<keyword evidence="6" id="KW-0479">Metal-binding</keyword>
<keyword evidence="4 7" id="KW-1133">Transmembrane helix</keyword>
<feature type="transmembrane region" description="Helical" evidence="7">
    <location>
        <begin position="21"/>
        <end position="43"/>
    </location>
</feature>
<keyword evidence="3 7" id="KW-0812">Transmembrane</keyword>
<comment type="caution">
    <text evidence="8">The sequence shown here is derived from an EMBL/GenBank/DDBJ whole genome shotgun (WGS) entry which is preliminary data.</text>
</comment>
<evidence type="ECO:0000256" key="6">
    <source>
        <dbReference type="PIRSR" id="PIRSR604254-1"/>
    </source>
</evidence>
<evidence type="ECO:0000313" key="9">
    <source>
        <dbReference type="Proteomes" id="UP000308133"/>
    </source>
</evidence>
<evidence type="ECO:0000256" key="1">
    <source>
        <dbReference type="ARBA" id="ARBA00004141"/>
    </source>
</evidence>
<comment type="subcellular location">
    <subcellularLocation>
        <location evidence="1">Membrane</location>
        <topology evidence="1">Multi-pass membrane protein</topology>
    </subcellularLocation>
</comment>
<accession>A0A4V6DW60</accession>
<evidence type="ECO:0000256" key="7">
    <source>
        <dbReference type="SAM" id="Phobius"/>
    </source>
</evidence>
<feature type="transmembrane region" description="Helical" evidence="7">
    <location>
        <begin position="227"/>
        <end position="247"/>
    </location>
</feature>
<dbReference type="PANTHER" id="PTHR20855">
    <property type="entry name" value="ADIPOR/PROGESTIN RECEPTOR-RELATED"/>
    <property type="match status" value="1"/>
</dbReference>
<keyword evidence="5 7" id="KW-0472">Membrane</keyword>
<feature type="binding site" evidence="6">
    <location>
        <position position="225"/>
    </location>
    <ligand>
        <name>Zn(2+)</name>
        <dbReference type="ChEBI" id="CHEBI:29105"/>
    </ligand>
</feature>
<name>A0A4V6DW60_9PEZI</name>
<keyword evidence="8" id="KW-0675">Receptor</keyword>
<sequence length="264" mass="30276">MRPVRGHLLIFDCDTSRLMRTAANIWSHLLGMLWFFVGLFYFYRHVLHYRPSVTASDAAAIALFYICVVICFLLSTCFHTFSDHSPDLHRFGNELDHLGIVLVMWGTGIANTYFGFYCNHSIRNAYFLALTTTALGCAVFTLRPKFRQPSYRTARFLMYVFLGSSLFAPCVHGLYLYGWELLNDRMSLDHFLGLAIINFSGAAIYAARVPERWFPKRFDLIGQSHNLMHVLVFAGAVVRLRGLLLTLDYWERQAVAGQTCMNSR</sequence>
<evidence type="ECO:0000256" key="3">
    <source>
        <dbReference type="ARBA" id="ARBA00022692"/>
    </source>
</evidence>
<feature type="transmembrane region" description="Helical" evidence="7">
    <location>
        <begin position="156"/>
        <end position="178"/>
    </location>
</feature>
<keyword evidence="6" id="KW-0862">Zinc</keyword>
<evidence type="ECO:0000256" key="2">
    <source>
        <dbReference type="ARBA" id="ARBA00007018"/>
    </source>
</evidence>
<dbReference type="InterPro" id="IPR004254">
    <property type="entry name" value="AdipoR/HlyIII-related"/>
</dbReference>
<gene>
    <name evidence="8" type="ORF">C1H76_1124</name>
</gene>
<protein>
    <submittedName>
        <fullName evidence="8">Putative ADIPOR-like receptor 2</fullName>
    </submittedName>
</protein>
<feature type="transmembrane region" description="Helical" evidence="7">
    <location>
        <begin position="126"/>
        <end position="144"/>
    </location>
</feature>
<organism evidence="8 9">
    <name type="scientific">Elsinoe australis</name>
    <dbReference type="NCBI Taxonomy" id="40998"/>
    <lineage>
        <taxon>Eukaryota</taxon>
        <taxon>Fungi</taxon>
        <taxon>Dikarya</taxon>
        <taxon>Ascomycota</taxon>
        <taxon>Pezizomycotina</taxon>
        <taxon>Dothideomycetes</taxon>
        <taxon>Dothideomycetidae</taxon>
        <taxon>Myriangiales</taxon>
        <taxon>Elsinoaceae</taxon>
        <taxon>Elsinoe</taxon>
    </lineage>
</organism>
<evidence type="ECO:0000313" key="8">
    <source>
        <dbReference type="EMBL" id="TKX26592.1"/>
    </source>
</evidence>
<dbReference type="Proteomes" id="UP000308133">
    <property type="component" value="Unassembled WGS sequence"/>
</dbReference>
<feature type="binding site" evidence="6">
    <location>
        <position position="229"/>
    </location>
    <ligand>
        <name>Zn(2+)</name>
        <dbReference type="ChEBI" id="CHEBI:29105"/>
    </ligand>
</feature>
<proteinExistence type="inferred from homology"/>
<reference evidence="8 9" key="1">
    <citation type="submission" date="2018-02" db="EMBL/GenBank/DDBJ databases">
        <title>Draft genome sequences of Elsinoe sp., causing black scab on jojoba.</title>
        <authorList>
            <person name="Stodart B."/>
            <person name="Jeffress S."/>
            <person name="Ash G."/>
            <person name="Arun Chinnappa K."/>
        </authorList>
    </citation>
    <scope>NUCLEOTIDE SEQUENCE [LARGE SCALE GENOMIC DNA]</scope>
    <source>
        <strain evidence="8 9">Hillstone_2</strain>
    </source>
</reference>
<feature type="transmembrane region" description="Helical" evidence="7">
    <location>
        <begin position="55"/>
        <end position="74"/>
    </location>
</feature>
<dbReference type="PANTHER" id="PTHR20855:SF52">
    <property type="entry name" value="ADIPONECTIN RECEPTOR PROTEIN"/>
    <property type="match status" value="1"/>
</dbReference>
<evidence type="ECO:0000256" key="5">
    <source>
        <dbReference type="ARBA" id="ARBA00023136"/>
    </source>
</evidence>
<feature type="transmembrane region" description="Helical" evidence="7">
    <location>
        <begin position="95"/>
        <end position="114"/>
    </location>
</feature>
<feature type="binding site" evidence="6">
    <location>
        <position position="79"/>
    </location>
    <ligand>
        <name>Zn(2+)</name>
        <dbReference type="ChEBI" id="CHEBI:29105"/>
    </ligand>
</feature>
<dbReference type="GO" id="GO:0006882">
    <property type="term" value="P:intracellular zinc ion homeostasis"/>
    <property type="evidence" value="ECO:0007669"/>
    <property type="project" value="TreeGrafter"/>
</dbReference>
<dbReference type="AlphaFoldDB" id="A0A4V6DW60"/>
<evidence type="ECO:0000256" key="4">
    <source>
        <dbReference type="ARBA" id="ARBA00022989"/>
    </source>
</evidence>